<proteinExistence type="predicted"/>
<protein>
    <recommendedName>
        <fullName evidence="3">Lipoprotein</fullName>
    </recommendedName>
</protein>
<sequence>MKLGKTATTVLLMSAVLVVLTGCQKKEEPADQTAYENKVEIRLEEGSAEHAGRDIDEAAAKVGEKIEQVGEKIQDAVKDDKH</sequence>
<name>A0A7C9TAG5_9PROT</name>
<dbReference type="PROSITE" id="PS51257">
    <property type="entry name" value="PROKAR_LIPOPROTEIN"/>
    <property type="match status" value="1"/>
</dbReference>
<dbReference type="AlphaFoldDB" id="A0A7C9TAG5"/>
<evidence type="ECO:0000313" key="1">
    <source>
        <dbReference type="EMBL" id="NDP49141.1"/>
    </source>
</evidence>
<evidence type="ECO:0008006" key="3">
    <source>
        <dbReference type="Google" id="ProtNLM"/>
    </source>
</evidence>
<dbReference type="EMBL" id="JAAFGW010000216">
    <property type="protein sequence ID" value="NDP49141.1"/>
    <property type="molecule type" value="Genomic_DNA"/>
</dbReference>
<accession>A0A7C9TAG5</accession>
<gene>
    <name evidence="1" type="ORF">GZ085_12295</name>
</gene>
<comment type="caution">
    <text evidence="1">The sequence shown here is derived from an EMBL/GenBank/DDBJ whole genome shotgun (WGS) entry which is preliminary data.</text>
</comment>
<dbReference type="Proteomes" id="UP000483432">
    <property type="component" value="Unassembled WGS sequence"/>
</dbReference>
<evidence type="ECO:0000313" key="2">
    <source>
        <dbReference type="Proteomes" id="UP000483432"/>
    </source>
</evidence>
<organism evidence="1 2">
    <name type="scientific">Sulfuriferula multivorans</name>
    <dbReference type="NCBI Taxonomy" id="1559896"/>
    <lineage>
        <taxon>Bacteria</taxon>
        <taxon>Pseudomonadati</taxon>
        <taxon>Pseudomonadota</taxon>
        <taxon>Betaproteobacteria</taxon>
        <taxon>Nitrosomonadales</taxon>
        <taxon>Sulfuricellaceae</taxon>
        <taxon>Sulfuriferula</taxon>
    </lineage>
</organism>
<reference evidence="1 2" key="1">
    <citation type="submission" date="2019-09" db="EMBL/GenBank/DDBJ databases">
        <title>H2 Metabolism Revealed by Metagenomic Analysis in Subglacial Sediment of East Antarctica.</title>
        <authorList>
            <person name="Yang Z."/>
            <person name="Zhang Y."/>
            <person name="Lv Y."/>
            <person name="Yan W."/>
            <person name="Xiao X."/>
            <person name="Sun B."/>
            <person name="Ma H."/>
        </authorList>
    </citation>
    <scope>NUCLEOTIDE SEQUENCE [LARGE SCALE GENOMIC DNA]</scope>
    <source>
        <strain evidence="1">Bin2_2</strain>
    </source>
</reference>